<name>A0AAN9H3Q4_9TELE</name>
<evidence type="ECO:0000313" key="10">
    <source>
        <dbReference type="Proteomes" id="UP001364617"/>
    </source>
</evidence>
<dbReference type="SMART" id="SM00408">
    <property type="entry name" value="IGc2"/>
    <property type="match status" value="2"/>
</dbReference>
<dbReference type="SUPFAM" id="SSF48726">
    <property type="entry name" value="Immunoglobulin"/>
    <property type="match status" value="2"/>
</dbReference>
<feature type="transmembrane region" description="Helical" evidence="7">
    <location>
        <begin position="245"/>
        <end position="270"/>
    </location>
</feature>
<dbReference type="GO" id="GO:0005923">
    <property type="term" value="C:bicellular tight junction"/>
    <property type="evidence" value="ECO:0007669"/>
    <property type="project" value="UniProtKB-SubCell"/>
</dbReference>
<keyword evidence="3" id="KW-0796">Tight junction</keyword>
<evidence type="ECO:0000256" key="6">
    <source>
        <dbReference type="SAM" id="MobiDB-lite"/>
    </source>
</evidence>
<feature type="region of interest" description="Disordered" evidence="6">
    <location>
        <begin position="328"/>
        <end position="368"/>
    </location>
</feature>
<dbReference type="AlphaFoldDB" id="A0AAN9H3Q4"/>
<evidence type="ECO:0000313" key="9">
    <source>
        <dbReference type="EMBL" id="KAK7145552.1"/>
    </source>
</evidence>
<dbReference type="PANTHER" id="PTHR44468:SF2">
    <property type="entry name" value="V-SET AND IMMUNOGLOBULIN DOMAIN CONTAINING 8B ISOFORM X1"/>
    <property type="match status" value="1"/>
</dbReference>
<dbReference type="Pfam" id="PF07686">
    <property type="entry name" value="V-set"/>
    <property type="match status" value="1"/>
</dbReference>
<dbReference type="Gene3D" id="2.60.40.10">
    <property type="entry name" value="Immunoglobulins"/>
    <property type="match status" value="2"/>
</dbReference>
<dbReference type="SMART" id="SM00406">
    <property type="entry name" value="IGv"/>
    <property type="match status" value="1"/>
</dbReference>
<evidence type="ECO:0000256" key="1">
    <source>
        <dbReference type="ARBA" id="ARBA00004435"/>
    </source>
</evidence>
<comment type="subcellular location">
    <subcellularLocation>
        <location evidence="5">Basolateral cell membrane</location>
        <topology evidence="5">Single-pass type I membrane protein</topology>
    </subcellularLocation>
    <subcellularLocation>
        <location evidence="2">Cell junction</location>
        <location evidence="2">Adherens junction</location>
    </subcellularLocation>
    <subcellularLocation>
        <location evidence="1">Cell junction</location>
        <location evidence="1">Tight junction</location>
    </subcellularLocation>
</comment>
<dbReference type="PROSITE" id="PS50835">
    <property type="entry name" value="IG_LIKE"/>
    <property type="match status" value="2"/>
</dbReference>
<dbReference type="EMBL" id="JAYKXH010000014">
    <property type="protein sequence ID" value="KAK7145552.1"/>
    <property type="molecule type" value="Genomic_DNA"/>
</dbReference>
<dbReference type="PROSITE" id="PS51257">
    <property type="entry name" value="PROKAR_LIPOPROTEIN"/>
    <property type="match status" value="1"/>
</dbReference>
<keyword evidence="7" id="KW-0812">Transmembrane</keyword>
<evidence type="ECO:0000259" key="8">
    <source>
        <dbReference type="PROSITE" id="PS50835"/>
    </source>
</evidence>
<dbReference type="InterPro" id="IPR003598">
    <property type="entry name" value="Ig_sub2"/>
</dbReference>
<dbReference type="InterPro" id="IPR007110">
    <property type="entry name" value="Ig-like_dom"/>
</dbReference>
<dbReference type="InterPro" id="IPR013783">
    <property type="entry name" value="Ig-like_fold"/>
</dbReference>
<feature type="compositionally biased region" description="Basic and acidic residues" evidence="6">
    <location>
        <begin position="352"/>
        <end position="361"/>
    </location>
</feature>
<comment type="caution">
    <text evidence="9">The sequence shown here is derived from an EMBL/GenBank/DDBJ whole genome shotgun (WGS) entry which is preliminary data.</text>
</comment>
<keyword evidence="4" id="KW-0965">Cell junction</keyword>
<dbReference type="Pfam" id="PF13927">
    <property type="entry name" value="Ig_3"/>
    <property type="match status" value="1"/>
</dbReference>
<evidence type="ECO:0000256" key="4">
    <source>
        <dbReference type="ARBA" id="ARBA00022949"/>
    </source>
</evidence>
<dbReference type="GO" id="GO:0005912">
    <property type="term" value="C:adherens junction"/>
    <property type="evidence" value="ECO:0007669"/>
    <property type="project" value="UniProtKB-SubCell"/>
</dbReference>
<feature type="domain" description="Ig-like" evidence="8">
    <location>
        <begin position="11"/>
        <end position="145"/>
    </location>
</feature>
<dbReference type="InterPro" id="IPR036179">
    <property type="entry name" value="Ig-like_dom_sf"/>
</dbReference>
<sequence>MSKFWINVPLPLAALYIIAACLNHAALTWAIKVSSTGPQTIKKAQGETLTLGCTYIVEPADVGDLDIEWTLVSQDMTKKDELILSYTGGKLHELGNADLMSRLKFVGDPNAGDATITFSTLKVSDTATYQCKVKKTPGFDSMKVTLVVLVRPSPPKCWLKGSEEKGGTVSLHCSTAQGSSPLKYTWIKETGNMPPTATQNSLTGELLISNHSESYTGKYFCEVSNEVGAERCTYSLQAYNPTNKVGVIVGAVIGALLLLLLLLLLIWLLICCCNKRRYQKEVANEIREDTAAPESRPGSRNSSFRSVKDYRVHPGIYYNSVRKADVTRVGSGHSSAHTERSRVQREASMPTSDHRPQRTYDSKYGYPV</sequence>
<dbReference type="InterPro" id="IPR013106">
    <property type="entry name" value="Ig_V-set"/>
</dbReference>
<evidence type="ECO:0000256" key="5">
    <source>
        <dbReference type="ARBA" id="ARBA00023768"/>
    </source>
</evidence>
<protein>
    <recommendedName>
        <fullName evidence="8">Ig-like domain-containing protein</fullName>
    </recommendedName>
</protein>
<dbReference type="GO" id="GO:0016323">
    <property type="term" value="C:basolateral plasma membrane"/>
    <property type="evidence" value="ECO:0007669"/>
    <property type="project" value="UniProtKB-SubCell"/>
</dbReference>
<dbReference type="InterPro" id="IPR052307">
    <property type="entry name" value="EJ_Adhesion_Regulator"/>
</dbReference>
<keyword evidence="10" id="KW-1185">Reference proteome</keyword>
<dbReference type="Proteomes" id="UP001364617">
    <property type="component" value="Unassembled WGS sequence"/>
</dbReference>
<gene>
    <name evidence="9" type="ORF">R3I93_013324</name>
</gene>
<evidence type="ECO:0000256" key="3">
    <source>
        <dbReference type="ARBA" id="ARBA00022427"/>
    </source>
</evidence>
<organism evidence="9 10">
    <name type="scientific">Phoxinus phoxinus</name>
    <name type="common">Eurasian minnow</name>
    <dbReference type="NCBI Taxonomy" id="58324"/>
    <lineage>
        <taxon>Eukaryota</taxon>
        <taxon>Metazoa</taxon>
        <taxon>Chordata</taxon>
        <taxon>Craniata</taxon>
        <taxon>Vertebrata</taxon>
        <taxon>Euteleostomi</taxon>
        <taxon>Actinopterygii</taxon>
        <taxon>Neopterygii</taxon>
        <taxon>Teleostei</taxon>
        <taxon>Ostariophysi</taxon>
        <taxon>Cypriniformes</taxon>
        <taxon>Leuciscidae</taxon>
        <taxon>Phoxininae</taxon>
        <taxon>Phoxinus</taxon>
    </lineage>
</organism>
<dbReference type="InterPro" id="IPR003599">
    <property type="entry name" value="Ig_sub"/>
</dbReference>
<dbReference type="SMART" id="SM00409">
    <property type="entry name" value="IG"/>
    <property type="match status" value="2"/>
</dbReference>
<dbReference type="PANTHER" id="PTHR44468">
    <property type="entry name" value="COXSACKIEVIRUS AND ADENOVIRUS RECEPTOR-RELATED"/>
    <property type="match status" value="1"/>
</dbReference>
<evidence type="ECO:0000256" key="7">
    <source>
        <dbReference type="SAM" id="Phobius"/>
    </source>
</evidence>
<evidence type="ECO:0000256" key="2">
    <source>
        <dbReference type="ARBA" id="ARBA00004536"/>
    </source>
</evidence>
<keyword evidence="7" id="KW-1133">Transmembrane helix</keyword>
<keyword evidence="7" id="KW-0472">Membrane</keyword>
<proteinExistence type="predicted"/>
<accession>A0AAN9H3Q4</accession>
<feature type="compositionally biased region" description="Basic and acidic residues" evidence="6">
    <location>
        <begin position="336"/>
        <end position="345"/>
    </location>
</feature>
<feature type="domain" description="Ig-like" evidence="8">
    <location>
        <begin position="155"/>
        <end position="237"/>
    </location>
</feature>
<reference evidence="9 10" key="1">
    <citation type="submission" date="2024-02" db="EMBL/GenBank/DDBJ databases">
        <title>Chromosome-level genome assembly of the Eurasian Minnow (Phoxinus phoxinus).</title>
        <authorList>
            <person name="Oriowo T.O."/>
            <person name="Martin S."/>
            <person name="Stange M."/>
            <person name="Chrysostomakis Y."/>
            <person name="Brown T."/>
            <person name="Winkler S."/>
            <person name="Kukowka S."/>
            <person name="Myers E.W."/>
            <person name="Bohne A."/>
        </authorList>
    </citation>
    <scope>NUCLEOTIDE SEQUENCE [LARGE SCALE GENOMIC DNA]</scope>
    <source>
        <strain evidence="9">ZFMK-TIS-60720</strain>
        <tissue evidence="9">Whole Organism</tissue>
    </source>
</reference>